<keyword evidence="2" id="KW-1185">Reference proteome</keyword>
<evidence type="ECO:0000313" key="2">
    <source>
        <dbReference type="Proteomes" id="UP000007648"/>
    </source>
</evidence>
<dbReference type="InParanoid" id="A0A7N4PBR8"/>
<sequence length="15" mass="1727">NYELYFGPGTKLIVI</sequence>
<evidence type="ECO:0000313" key="1">
    <source>
        <dbReference type="Ensembl" id="ENSSHAP00000035227.1"/>
    </source>
</evidence>
<reference evidence="1 2" key="1">
    <citation type="journal article" date="2011" name="Proc. Natl. Acad. Sci. U.S.A.">
        <title>Genetic diversity and population structure of the endangered marsupial Sarcophilus harrisii (Tasmanian devil).</title>
        <authorList>
            <person name="Miller W."/>
            <person name="Hayes V.M."/>
            <person name="Ratan A."/>
            <person name="Petersen D.C."/>
            <person name="Wittekindt N.E."/>
            <person name="Miller J."/>
            <person name="Walenz B."/>
            <person name="Knight J."/>
            <person name="Qi J."/>
            <person name="Zhao F."/>
            <person name="Wang Q."/>
            <person name="Bedoya-Reina O.C."/>
            <person name="Katiyar N."/>
            <person name="Tomsho L.P."/>
            <person name="Kasson L.M."/>
            <person name="Hardie R.A."/>
            <person name="Woodbridge P."/>
            <person name="Tindall E.A."/>
            <person name="Bertelsen M.F."/>
            <person name="Dixon D."/>
            <person name="Pyecroft S."/>
            <person name="Helgen K.M."/>
            <person name="Lesk A.M."/>
            <person name="Pringle T.H."/>
            <person name="Patterson N."/>
            <person name="Zhang Y."/>
            <person name="Kreiss A."/>
            <person name="Woods G.M."/>
            <person name="Jones M.E."/>
            <person name="Schuster S.C."/>
        </authorList>
    </citation>
    <scope>NUCLEOTIDE SEQUENCE [LARGE SCALE GENOMIC DNA]</scope>
</reference>
<reference evidence="1" key="2">
    <citation type="submission" date="2025-08" db="UniProtKB">
        <authorList>
            <consortium name="Ensembl"/>
        </authorList>
    </citation>
    <scope>IDENTIFICATION</scope>
</reference>
<organism evidence="1 2">
    <name type="scientific">Sarcophilus harrisii</name>
    <name type="common">Tasmanian devil</name>
    <name type="synonym">Sarcophilus laniarius</name>
    <dbReference type="NCBI Taxonomy" id="9305"/>
    <lineage>
        <taxon>Eukaryota</taxon>
        <taxon>Metazoa</taxon>
        <taxon>Chordata</taxon>
        <taxon>Craniata</taxon>
        <taxon>Vertebrata</taxon>
        <taxon>Euteleostomi</taxon>
        <taxon>Mammalia</taxon>
        <taxon>Metatheria</taxon>
        <taxon>Dasyuromorphia</taxon>
        <taxon>Dasyuridae</taxon>
        <taxon>Sarcophilus</taxon>
    </lineage>
</organism>
<proteinExistence type="predicted"/>
<reference evidence="1" key="3">
    <citation type="submission" date="2025-09" db="UniProtKB">
        <authorList>
            <consortium name="Ensembl"/>
        </authorList>
    </citation>
    <scope>IDENTIFICATION</scope>
</reference>
<name>A0A7N4PBR8_SARHA</name>
<dbReference type="Proteomes" id="UP000007648">
    <property type="component" value="Unassembled WGS sequence"/>
</dbReference>
<dbReference type="Ensembl" id="ENSSHAT00000048689.1">
    <property type="protein sequence ID" value="ENSSHAP00000035227.1"/>
    <property type="gene ID" value="ENSSHAG00000025726.1"/>
</dbReference>
<protein>
    <submittedName>
        <fullName evidence="1">Uncharacterized protein</fullName>
    </submittedName>
</protein>
<accession>A0A7N4PBR8</accession>